<protein>
    <submittedName>
        <fullName evidence="9">Acyltransferase</fullName>
    </submittedName>
</protein>
<feature type="transmembrane region" description="Helical" evidence="7">
    <location>
        <begin position="12"/>
        <end position="31"/>
    </location>
</feature>
<keyword evidence="3" id="KW-1003">Cell membrane</keyword>
<dbReference type="RefSeq" id="WP_179238844.1">
    <property type="nucleotide sequence ID" value="NZ_JACBNQ010000017.1"/>
</dbReference>
<dbReference type="EMBL" id="JACBNQ010000017">
    <property type="protein sequence ID" value="NYB75141.1"/>
    <property type="molecule type" value="Genomic_DNA"/>
</dbReference>
<comment type="subcellular location">
    <subcellularLocation>
        <location evidence="1">Cell membrane</location>
        <topology evidence="1">Multi-pass membrane protein</topology>
    </subcellularLocation>
</comment>
<feature type="transmembrane region" description="Helical" evidence="7">
    <location>
        <begin position="276"/>
        <end position="293"/>
    </location>
</feature>
<keyword evidence="10" id="KW-1185">Reference proteome</keyword>
<feature type="transmembrane region" description="Helical" evidence="7">
    <location>
        <begin position="89"/>
        <end position="109"/>
    </location>
</feature>
<comment type="caution">
    <text evidence="9">The sequence shown here is derived from an EMBL/GenBank/DDBJ whole genome shotgun (WGS) entry which is preliminary data.</text>
</comment>
<accession>A0A974GXE9</accession>
<dbReference type="GO" id="GO:0009246">
    <property type="term" value="P:enterobacterial common antigen biosynthetic process"/>
    <property type="evidence" value="ECO:0007669"/>
    <property type="project" value="TreeGrafter"/>
</dbReference>
<feature type="transmembrane region" description="Helical" evidence="7">
    <location>
        <begin position="236"/>
        <end position="256"/>
    </location>
</feature>
<gene>
    <name evidence="9" type="ORF">HZF24_13410</name>
</gene>
<keyword evidence="9" id="KW-0808">Transferase</keyword>
<evidence type="ECO:0000256" key="3">
    <source>
        <dbReference type="ARBA" id="ARBA00022475"/>
    </source>
</evidence>
<evidence type="ECO:0000256" key="2">
    <source>
        <dbReference type="ARBA" id="ARBA00007400"/>
    </source>
</evidence>
<evidence type="ECO:0000256" key="4">
    <source>
        <dbReference type="ARBA" id="ARBA00022692"/>
    </source>
</evidence>
<feature type="transmembrane region" description="Helical" evidence="7">
    <location>
        <begin position="305"/>
        <end position="326"/>
    </location>
</feature>
<sequence length="344" mass="40345">MNTKEKLYELDYMRFIACFAVMIVHITATGVEGYIHGSFPHIVTLIVNRSFKFTTPIFIFLSGVTSFYSYRNRDFKYFEFIKKRLLNVLVAYIVWCVIYYAAYIKLGYYGFNINEFIKSVLLGKMSYHLYFVIIITQMYIFGPIFYKLLKNSDKKVAILIIAAIFTALCAEYIRFKDSDRLFLKYIFFYMLGIYLTLEYDKFTSFLMKNKWLFIIGYAVIGLTYTVVSYLNMAIYIYVWFIFSLTSIFFVYIAGLIMKDAFKKYYSFIKLFGQSSYYIYLMHPLVLTLAIRYTDMNGILSITKRLIIYSVAVIPTTVICCLGFTAAKNYLKKKRKATAAVASEN</sequence>
<name>A0A974GXE9_SEDHY</name>
<dbReference type="Pfam" id="PF01757">
    <property type="entry name" value="Acyl_transf_3"/>
    <property type="match status" value="1"/>
</dbReference>
<keyword evidence="9" id="KW-0012">Acyltransferase</keyword>
<dbReference type="GO" id="GO:0016413">
    <property type="term" value="F:O-acetyltransferase activity"/>
    <property type="evidence" value="ECO:0007669"/>
    <property type="project" value="TreeGrafter"/>
</dbReference>
<feature type="transmembrane region" description="Helical" evidence="7">
    <location>
        <begin position="156"/>
        <end position="175"/>
    </location>
</feature>
<evidence type="ECO:0000259" key="8">
    <source>
        <dbReference type="Pfam" id="PF01757"/>
    </source>
</evidence>
<feature type="transmembrane region" description="Helical" evidence="7">
    <location>
        <begin position="129"/>
        <end position="149"/>
    </location>
</feature>
<feature type="transmembrane region" description="Helical" evidence="7">
    <location>
        <begin position="211"/>
        <end position="230"/>
    </location>
</feature>
<keyword evidence="6 7" id="KW-0472">Membrane</keyword>
<feature type="transmembrane region" description="Helical" evidence="7">
    <location>
        <begin position="181"/>
        <end position="199"/>
    </location>
</feature>
<evidence type="ECO:0000256" key="7">
    <source>
        <dbReference type="SAM" id="Phobius"/>
    </source>
</evidence>
<dbReference type="GO" id="GO:0005886">
    <property type="term" value="C:plasma membrane"/>
    <property type="evidence" value="ECO:0007669"/>
    <property type="project" value="UniProtKB-SubCell"/>
</dbReference>
<evidence type="ECO:0000256" key="6">
    <source>
        <dbReference type="ARBA" id="ARBA00023136"/>
    </source>
</evidence>
<dbReference type="AlphaFoldDB" id="A0A974GXE9"/>
<evidence type="ECO:0000313" key="10">
    <source>
        <dbReference type="Proteomes" id="UP000611629"/>
    </source>
</evidence>
<keyword evidence="4 7" id="KW-0812">Transmembrane</keyword>
<keyword evidence="5 7" id="KW-1133">Transmembrane helix</keyword>
<dbReference type="PANTHER" id="PTHR40074:SF2">
    <property type="entry name" value="O-ACETYLTRANSFERASE WECH"/>
    <property type="match status" value="1"/>
</dbReference>
<proteinExistence type="inferred from homology"/>
<evidence type="ECO:0000256" key="1">
    <source>
        <dbReference type="ARBA" id="ARBA00004651"/>
    </source>
</evidence>
<reference evidence="9" key="1">
    <citation type="submission" date="2020-07" db="EMBL/GenBank/DDBJ databases">
        <title>Genomic analysis of a strain of Sedimentibacter Hydroxybenzoicus DSM7310.</title>
        <authorList>
            <person name="Ma S."/>
        </authorList>
    </citation>
    <scope>NUCLEOTIDE SEQUENCE</scope>
    <source>
        <strain evidence="9">DSM 7310</strain>
    </source>
</reference>
<dbReference type="PANTHER" id="PTHR40074">
    <property type="entry name" value="O-ACETYLTRANSFERASE WECH"/>
    <property type="match status" value="1"/>
</dbReference>
<dbReference type="Proteomes" id="UP000611629">
    <property type="component" value="Unassembled WGS sequence"/>
</dbReference>
<comment type="similarity">
    <text evidence="2">Belongs to the acyltransferase 3 family.</text>
</comment>
<organism evidence="9 10">
    <name type="scientific">Sedimentibacter hydroxybenzoicus DSM 7310</name>
    <dbReference type="NCBI Taxonomy" id="1123245"/>
    <lineage>
        <taxon>Bacteria</taxon>
        <taxon>Bacillati</taxon>
        <taxon>Bacillota</taxon>
        <taxon>Tissierellia</taxon>
        <taxon>Sedimentibacter</taxon>
    </lineage>
</organism>
<evidence type="ECO:0000256" key="5">
    <source>
        <dbReference type="ARBA" id="ARBA00022989"/>
    </source>
</evidence>
<evidence type="ECO:0000313" key="9">
    <source>
        <dbReference type="EMBL" id="NYB75141.1"/>
    </source>
</evidence>
<feature type="domain" description="Acyltransferase 3" evidence="8">
    <location>
        <begin position="8"/>
        <end position="321"/>
    </location>
</feature>
<feature type="transmembrane region" description="Helical" evidence="7">
    <location>
        <begin position="51"/>
        <end position="68"/>
    </location>
</feature>
<dbReference type="InterPro" id="IPR002656">
    <property type="entry name" value="Acyl_transf_3_dom"/>
</dbReference>